<protein>
    <submittedName>
        <fullName evidence="3">Uncharacterized protein</fullName>
    </submittedName>
</protein>
<reference evidence="3" key="1">
    <citation type="journal article" date="2015" name="Nature">
        <title>Complex archaea that bridge the gap between prokaryotes and eukaryotes.</title>
        <authorList>
            <person name="Spang A."/>
            <person name="Saw J.H."/>
            <person name="Jorgensen S.L."/>
            <person name="Zaremba-Niedzwiedzka K."/>
            <person name="Martijn J."/>
            <person name="Lind A.E."/>
            <person name="van Eijk R."/>
            <person name="Schleper C."/>
            <person name="Guy L."/>
            <person name="Ettema T.J."/>
        </authorList>
    </citation>
    <scope>NUCLEOTIDE SEQUENCE</scope>
</reference>
<gene>
    <name evidence="3" type="ORF">LCGC14_1502030</name>
</gene>
<comment type="caution">
    <text evidence="3">The sequence shown here is derived from an EMBL/GenBank/DDBJ whole genome shotgun (WGS) entry which is preliminary data.</text>
</comment>
<organism evidence="3">
    <name type="scientific">marine sediment metagenome</name>
    <dbReference type="NCBI Taxonomy" id="412755"/>
    <lineage>
        <taxon>unclassified sequences</taxon>
        <taxon>metagenomes</taxon>
        <taxon>ecological metagenomes</taxon>
    </lineage>
</organism>
<evidence type="ECO:0000256" key="2">
    <source>
        <dbReference type="SAM" id="MobiDB-lite"/>
    </source>
</evidence>
<proteinExistence type="predicted"/>
<dbReference type="EMBL" id="LAZR01010913">
    <property type="protein sequence ID" value="KKM64373.1"/>
    <property type="molecule type" value="Genomic_DNA"/>
</dbReference>
<feature type="compositionally biased region" description="Basic and acidic residues" evidence="2">
    <location>
        <begin position="111"/>
        <end position="121"/>
    </location>
</feature>
<keyword evidence="1" id="KW-0175">Coiled coil</keyword>
<accession>A0A0F9J4B6</accession>
<sequence length="139" mass="14586">MTAAVVTLAITLAATVGGLIGFAWAALARSDTLRTESAKSWAAISQLEDDVEKEQADRVAAEATLNRAEIANEETTDDPILEAFFARALDAVNPATRRDLISGIAAARRVHENRDADDPDRGAVSVSGPSGPATIAELE</sequence>
<evidence type="ECO:0000313" key="3">
    <source>
        <dbReference type="EMBL" id="KKM64373.1"/>
    </source>
</evidence>
<name>A0A0F9J4B6_9ZZZZ</name>
<feature type="coiled-coil region" evidence="1">
    <location>
        <begin position="44"/>
        <end position="78"/>
    </location>
</feature>
<evidence type="ECO:0000256" key="1">
    <source>
        <dbReference type="SAM" id="Coils"/>
    </source>
</evidence>
<feature type="region of interest" description="Disordered" evidence="2">
    <location>
        <begin position="111"/>
        <end position="139"/>
    </location>
</feature>
<dbReference type="AlphaFoldDB" id="A0A0F9J4B6"/>